<dbReference type="InParanoid" id="A0A3Q7FL85"/>
<dbReference type="PaxDb" id="4081-Solyc02g067000.1.1"/>
<evidence type="ECO:0000313" key="2">
    <source>
        <dbReference type="Proteomes" id="UP000004994"/>
    </source>
</evidence>
<reference evidence="1" key="1">
    <citation type="journal article" date="2012" name="Nature">
        <title>The tomato genome sequence provides insights into fleshy fruit evolution.</title>
        <authorList>
            <consortium name="Tomato Genome Consortium"/>
        </authorList>
    </citation>
    <scope>NUCLEOTIDE SEQUENCE [LARGE SCALE GENOMIC DNA]</scope>
    <source>
        <strain evidence="1">cv. Heinz 1706</strain>
    </source>
</reference>
<accession>A0A3Q7FL85</accession>
<sequence>MVKFPIPFSILLLVGQKKSNNGEDHGGEDKIAEKQGGGCQENDEIQTLGLNFGCKQWLRIHLGWRIEWWSGQTCVIAENSIFQAKAESAILQTEIIPTTEAVGKIAYPSRLAEGNVIVSSSLCTMKQVFVSAPVKLYKKKQHLGAEEQILSQLLREGLKASYHIVA</sequence>
<dbReference type="Gramene" id="Solyc02g067005.1.1">
    <property type="protein sequence ID" value="Solyc02g067005.1.1"/>
    <property type="gene ID" value="Solyc02g067005.1"/>
</dbReference>
<dbReference type="EnsemblPlants" id="Solyc02g067005.1.1">
    <property type="protein sequence ID" value="Solyc02g067005.1.1"/>
    <property type="gene ID" value="Solyc02g067005.1"/>
</dbReference>
<name>A0A3Q7FL85_SOLLC</name>
<evidence type="ECO:0000313" key="1">
    <source>
        <dbReference type="EnsemblPlants" id="Solyc02g067005.1.1"/>
    </source>
</evidence>
<keyword evidence="2" id="KW-1185">Reference proteome</keyword>
<protein>
    <submittedName>
        <fullName evidence="1">Uncharacterized protein</fullName>
    </submittedName>
</protein>
<dbReference type="AlphaFoldDB" id="A0A3Q7FL85"/>
<reference evidence="1" key="2">
    <citation type="submission" date="2019-01" db="UniProtKB">
        <authorList>
            <consortium name="EnsemblPlants"/>
        </authorList>
    </citation>
    <scope>IDENTIFICATION</scope>
    <source>
        <strain evidence="1">cv. Heinz 1706</strain>
    </source>
</reference>
<organism evidence="1">
    <name type="scientific">Solanum lycopersicum</name>
    <name type="common">Tomato</name>
    <name type="synonym">Lycopersicon esculentum</name>
    <dbReference type="NCBI Taxonomy" id="4081"/>
    <lineage>
        <taxon>Eukaryota</taxon>
        <taxon>Viridiplantae</taxon>
        <taxon>Streptophyta</taxon>
        <taxon>Embryophyta</taxon>
        <taxon>Tracheophyta</taxon>
        <taxon>Spermatophyta</taxon>
        <taxon>Magnoliopsida</taxon>
        <taxon>eudicotyledons</taxon>
        <taxon>Gunneridae</taxon>
        <taxon>Pentapetalae</taxon>
        <taxon>asterids</taxon>
        <taxon>lamiids</taxon>
        <taxon>Solanales</taxon>
        <taxon>Solanaceae</taxon>
        <taxon>Solanoideae</taxon>
        <taxon>Solaneae</taxon>
        <taxon>Solanum</taxon>
        <taxon>Solanum subgen. Lycopersicon</taxon>
    </lineage>
</organism>
<proteinExistence type="predicted"/>
<dbReference type="Proteomes" id="UP000004994">
    <property type="component" value="Chromosome 2"/>
</dbReference>